<accession>A0AAJ1WJA3</accession>
<organism evidence="2 3">
    <name type="scientific">Oikeobacillus pervagus</name>
    <dbReference type="NCBI Taxonomy" id="1325931"/>
    <lineage>
        <taxon>Bacteria</taxon>
        <taxon>Bacillati</taxon>
        <taxon>Bacillota</taxon>
        <taxon>Bacilli</taxon>
        <taxon>Bacillales</taxon>
        <taxon>Bacillaceae</taxon>
        <taxon>Oikeobacillus</taxon>
    </lineage>
</organism>
<evidence type="ECO:0000259" key="1">
    <source>
        <dbReference type="Pfam" id="PF07833"/>
    </source>
</evidence>
<dbReference type="Pfam" id="PF07833">
    <property type="entry name" value="Cu_amine_oxidN1"/>
    <property type="match status" value="1"/>
</dbReference>
<evidence type="ECO:0000313" key="3">
    <source>
        <dbReference type="Proteomes" id="UP001237207"/>
    </source>
</evidence>
<dbReference type="AlphaFoldDB" id="A0AAJ1WJA3"/>
<reference evidence="2" key="1">
    <citation type="submission" date="2023-07" db="EMBL/GenBank/DDBJ databases">
        <title>Genomic Encyclopedia of Type Strains, Phase IV (KMG-IV): sequencing the most valuable type-strain genomes for metagenomic binning, comparative biology and taxonomic classification.</title>
        <authorList>
            <person name="Goeker M."/>
        </authorList>
    </citation>
    <scope>NUCLEOTIDE SEQUENCE</scope>
    <source>
        <strain evidence="2">DSM 23947</strain>
    </source>
</reference>
<dbReference type="Proteomes" id="UP001237207">
    <property type="component" value="Unassembled WGS sequence"/>
</dbReference>
<proteinExistence type="predicted"/>
<gene>
    <name evidence="2" type="ORF">J2S13_001618</name>
</gene>
<keyword evidence="3" id="KW-1185">Reference proteome</keyword>
<comment type="caution">
    <text evidence="2">The sequence shown here is derived from an EMBL/GenBank/DDBJ whole genome shotgun (WGS) entry which is preliminary data.</text>
</comment>
<dbReference type="InterPro" id="IPR012854">
    <property type="entry name" value="Cu_amine_oxidase-like_N"/>
</dbReference>
<dbReference type="EMBL" id="JAUSUC010000016">
    <property type="protein sequence ID" value="MDQ0215218.1"/>
    <property type="molecule type" value="Genomic_DNA"/>
</dbReference>
<name>A0AAJ1WJA3_9BACI</name>
<sequence>MVNKALVMIIFLLLLSAGILFFQWNGYENKIKGSEMPVLQQTISIEQENHQLIINQTFQGFKEMKKVMAKSPAEAFQIQCFSKEGKCNVEGQTLELIPKGESITIQYKMNHVRSKPSLLLTDWFIRVDQAKVKATTIKLTEKAERSGEWFSSLPRVGEETLNLVDYYVFAGKGESPILYWQSEDANQVLDEPGLIVYGNDLDKIKMDHSYFSKDSYQFAQPIIIVITPLHSEYKSEYFMLLNDSSGLSHIPEKMMKDYVDKRFQFPEKEKWYSDFLVSILLNQPVGTNKAKEMYAHFVSSIPKEKIHDWKRKVRAQEGHEIDGNQLDDLLNEVMGWNTNFFEENANPTTPLKKITFFDPRPVFVNGKRQDNIQLMLEKNRLVFPFEITLKAMGFDITAIDENNQYVIKKDRNLYRFYLNKNHFMLNEEDYGLLKNPLEQINGKIYMEKIWLEEIFDATITDKKHSIEIRL</sequence>
<dbReference type="RefSeq" id="WP_307257213.1">
    <property type="nucleotide sequence ID" value="NZ_JAUSUC010000016.1"/>
</dbReference>
<feature type="domain" description="Copper amine oxidase-like N-terminal" evidence="1">
    <location>
        <begin position="364"/>
        <end position="465"/>
    </location>
</feature>
<protein>
    <recommendedName>
        <fullName evidence="1">Copper amine oxidase-like N-terminal domain-containing protein</fullName>
    </recommendedName>
</protein>
<evidence type="ECO:0000313" key="2">
    <source>
        <dbReference type="EMBL" id="MDQ0215218.1"/>
    </source>
</evidence>